<feature type="compositionally biased region" description="Basic and acidic residues" evidence="1">
    <location>
        <begin position="113"/>
        <end position="123"/>
    </location>
</feature>
<accession>A0ABP4AL31</accession>
<gene>
    <name evidence="2" type="ORF">GCM10009554_27080</name>
</gene>
<evidence type="ECO:0000256" key="1">
    <source>
        <dbReference type="SAM" id="MobiDB-lite"/>
    </source>
</evidence>
<name>A0ABP4AL31_9ACTN</name>
<feature type="region of interest" description="Disordered" evidence="1">
    <location>
        <begin position="100"/>
        <end position="123"/>
    </location>
</feature>
<reference evidence="3" key="1">
    <citation type="journal article" date="2019" name="Int. J. Syst. Evol. Microbiol.">
        <title>The Global Catalogue of Microorganisms (GCM) 10K type strain sequencing project: providing services to taxonomists for standard genome sequencing and annotation.</title>
        <authorList>
            <consortium name="The Broad Institute Genomics Platform"/>
            <consortium name="The Broad Institute Genome Sequencing Center for Infectious Disease"/>
            <person name="Wu L."/>
            <person name="Ma J."/>
        </authorList>
    </citation>
    <scope>NUCLEOTIDE SEQUENCE [LARGE SCALE GENOMIC DNA]</scope>
    <source>
        <strain evidence="3">JCM 10977</strain>
    </source>
</reference>
<evidence type="ECO:0000313" key="3">
    <source>
        <dbReference type="Proteomes" id="UP001500542"/>
    </source>
</evidence>
<comment type="caution">
    <text evidence="2">The sequence shown here is derived from an EMBL/GenBank/DDBJ whole genome shotgun (WGS) entry which is preliminary data.</text>
</comment>
<organism evidence="2 3">
    <name type="scientific">Kribbella koreensis</name>
    <dbReference type="NCBI Taxonomy" id="57909"/>
    <lineage>
        <taxon>Bacteria</taxon>
        <taxon>Bacillati</taxon>
        <taxon>Actinomycetota</taxon>
        <taxon>Actinomycetes</taxon>
        <taxon>Propionibacteriales</taxon>
        <taxon>Kribbellaceae</taxon>
        <taxon>Kribbella</taxon>
    </lineage>
</organism>
<dbReference type="EMBL" id="BAAAHK010000006">
    <property type="protein sequence ID" value="GAA0938228.1"/>
    <property type="molecule type" value="Genomic_DNA"/>
</dbReference>
<protein>
    <submittedName>
        <fullName evidence="2">Uncharacterized protein</fullName>
    </submittedName>
</protein>
<sequence>MSRWRRRGTLCRSGRRRRGSDWDEIAASYGVAPGLTDVQVVRRAEPVEQAATHFRIEQIGPQHADSWVRLQVDVYQMDDEGFRAMLAAYDPVGPAGSLPSATCTVRQPGCDRSPQDARLIKLD</sequence>
<evidence type="ECO:0000313" key="2">
    <source>
        <dbReference type="EMBL" id="GAA0938228.1"/>
    </source>
</evidence>
<proteinExistence type="predicted"/>
<keyword evidence="3" id="KW-1185">Reference proteome</keyword>
<dbReference type="Proteomes" id="UP001500542">
    <property type="component" value="Unassembled WGS sequence"/>
</dbReference>